<comment type="caution">
    <text evidence="2">The sequence shown here is derived from an EMBL/GenBank/DDBJ whole genome shotgun (WGS) entry which is preliminary data.</text>
</comment>
<dbReference type="Pfam" id="PF00078">
    <property type="entry name" value="RVT_1"/>
    <property type="match status" value="1"/>
</dbReference>
<gene>
    <name evidence="2" type="ORF">SO802_029853</name>
</gene>
<proteinExistence type="predicted"/>
<evidence type="ECO:0000313" key="3">
    <source>
        <dbReference type="Proteomes" id="UP001459277"/>
    </source>
</evidence>
<accession>A0AAW2BXU2</accession>
<sequence>MAVKLDMSKAYNRVEWAFLEEIMRKLGFEERWIKLMMVCVKSVSYSILVNGEPKGQIHPSRGIRQGDPLSPFFFLLCTEGLHSLITKAANEGSIRGFSLCRRSPRLTHLLFADDSLLFCRANKNDSLKVLEILATYESVSGQQINRSKTSLFFSKSTSEEDKREIKEAFGVPEIVHYDKYLGLPSLIGKHKKASFDYIKERIWRKLQGWEEKLLSQAGREILIKAVVQAIPTYTMSCFMLPRSFCHEIEVLIRKFWWGQWGDRRKIHWVKWGDLCDPKGEGGMGFKDLSLFNEALLGKQVWRLLHNKNSLFYRVFKSRFFPDCTILEAKEGHGGSYAWKSILKGRGVILRGARWRVGDGESIKIYGDNWLPTATNSGIHGPLPLEFQNAYVSSLINHQTHTWDLDALSTALSPFEADLVQKITLSRGQSRDVLFWPFVQSGIYSVKSGYYFLKSEIRSTVTQAQAIPDQPKPPWNRIWKLCLPNKIKNFVWRAVHNALPTNLELTRRCIINDPICSFCSCQGEDVLHALWSCPSLSQVWDGDPQWSFRQTARYSDFAQLLSSVLDAACNVELLATIMWTI</sequence>
<dbReference type="Proteomes" id="UP001459277">
    <property type="component" value="Unassembled WGS sequence"/>
</dbReference>
<dbReference type="InterPro" id="IPR000477">
    <property type="entry name" value="RT_dom"/>
</dbReference>
<dbReference type="Pfam" id="PF13966">
    <property type="entry name" value="zf-RVT"/>
    <property type="match status" value="1"/>
</dbReference>
<reference evidence="2 3" key="1">
    <citation type="submission" date="2024-01" db="EMBL/GenBank/DDBJ databases">
        <title>A telomere-to-telomere, gap-free genome of sweet tea (Lithocarpus litseifolius).</title>
        <authorList>
            <person name="Zhou J."/>
        </authorList>
    </citation>
    <scope>NUCLEOTIDE SEQUENCE [LARGE SCALE GENOMIC DNA]</scope>
    <source>
        <strain evidence="2">Zhou-2022a</strain>
        <tissue evidence="2">Leaf</tissue>
    </source>
</reference>
<protein>
    <recommendedName>
        <fullName evidence="1">Reverse transcriptase domain-containing protein</fullName>
    </recommendedName>
</protein>
<dbReference type="SUPFAM" id="SSF56672">
    <property type="entry name" value="DNA/RNA polymerases"/>
    <property type="match status" value="1"/>
</dbReference>
<keyword evidence="3" id="KW-1185">Reference proteome</keyword>
<dbReference type="AlphaFoldDB" id="A0AAW2BXU2"/>
<evidence type="ECO:0000259" key="1">
    <source>
        <dbReference type="PROSITE" id="PS50878"/>
    </source>
</evidence>
<dbReference type="EMBL" id="JAZDWU010000010">
    <property type="protein sequence ID" value="KAK9989614.1"/>
    <property type="molecule type" value="Genomic_DNA"/>
</dbReference>
<dbReference type="PANTHER" id="PTHR33116:SF86">
    <property type="entry name" value="REVERSE TRANSCRIPTASE DOMAIN-CONTAINING PROTEIN"/>
    <property type="match status" value="1"/>
</dbReference>
<dbReference type="PROSITE" id="PS50878">
    <property type="entry name" value="RT_POL"/>
    <property type="match status" value="1"/>
</dbReference>
<name>A0AAW2BXU2_9ROSI</name>
<feature type="domain" description="Reverse transcriptase" evidence="1">
    <location>
        <begin position="1"/>
        <end position="173"/>
    </location>
</feature>
<dbReference type="InterPro" id="IPR026960">
    <property type="entry name" value="RVT-Znf"/>
</dbReference>
<dbReference type="InterPro" id="IPR043502">
    <property type="entry name" value="DNA/RNA_pol_sf"/>
</dbReference>
<evidence type="ECO:0000313" key="2">
    <source>
        <dbReference type="EMBL" id="KAK9989614.1"/>
    </source>
</evidence>
<organism evidence="2 3">
    <name type="scientific">Lithocarpus litseifolius</name>
    <dbReference type="NCBI Taxonomy" id="425828"/>
    <lineage>
        <taxon>Eukaryota</taxon>
        <taxon>Viridiplantae</taxon>
        <taxon>Streptophyta</taxon>
        <taxon>Embryophyta</taxon>
        <taxon>Tracheophyta</taxon>
        <taxon>Spermatophyta</taxon>
        <taxon>Magnoliopsida</taxon>
        <taxon>eudicotyledons</taxon>
        <taxon>Gunneridae</taxon>
        <taxon>Pentapetalae</taxon>
        <taxon>rosids</taxon>
        <taxon>fabids</taxon>
        <taxon>Fagales</taxon>
        <taxon>Fagaceae</taxon>
        <taxon>Lithocarpus</taxon>
    </lineage>
</organism>
<dbReference type="PANTHER" id="PTHR33116">
    <property type="entry name" value="REVERSE TRANSCRIPTASE ZINC-BINDING DOMAIN-CONTAINING PROTEIN-RELATED-RELATED"/>
    <property type="match status" value="1"/>
</dbReference>